<sequence length="573" mass="61670">MDCDVLIVGAGPVGLFLAASLAQQGLRVEVFDAKSGTSKHPAANANSARTMEHFRRIGVSAHIRQLGLPPDQSPDVAYFTTISGHELARLSQPASRDAVAYAKAHSFTWPTPEPPHRCSQLYIEPVLLDAARRQPSCDVHFDATVTDLVQDADGVSAVVTLSETPDRPAQVRRVRARYAVGCDGPRSFVRRSLGLRYGGVASEKRAFMGGQMDAVYFYAPTLVEASGKAPAWQYWTFGPTQRALIVAVDGRGHFIMNVQRHDDETPSDDVVRSRIAQALGADIPFEVKSTSAWTAGHALVAERLVVGRVFLCGDAAHLFTPTGGLGYNTGIDDAANLAWKLVALVRGNADEALAQSYDAERRPAGERNTAFARNFADSIGYVALPPEAYEPGPDGDAARRAVGEYLAFHARHEFVIPGVHLGTRYESSPLLIPEPGSPPADNANLYVPCARPGHRAPHAWLADGSSLYDAMGQQFTLLCVDAQIPDASAVQTARDVLGDVVVFVPTLADAASLKRLYEHSYVLIRPDLHVAWRGDALNDAFVTAARRCLALDTFEARAAAPAVSPIPDPILNS</sequence>
<dbReference type="SUPFAM" id="SSF51905">
    <property type="entry name" value="FAD/NAD(P)-binding domain"/>
    <property type="match status" value="1"/>
</dbReference>
<evidence type="ECO:0000256" key="1">
    <source>
        <dbReference type="ARBA" id="ARBA00001974"/>
    </source>
</evidence>
<keyword evidence="5" id="KW-0503">Monooxygenase</keyword>
<name>A0A5E5PAI4_9BURK</name>
<reference evidence="5 6" key="1">
    <citation type="submission" date="2019-08" db="EMBL/GenBank/DDBJ databases">
        <authorList>
            <person name="Peeters C."/>
        </authorList>
    </citation>
    <scope>NUCLEOTIDE SEQUENCE [LARGE SCALE GENOMIC DNA]</scope>
    <source>
        <strain evidence="5 6">LMG 18089</strain>
    </source>
</reference>
<dbReference type="PANTHER" id="PTHR43004:SF19">
    <property type="entry name" value="BINDING MONOOXYGENASE, PUTATIVE (JCVI)-RELATED"/>
    <property type="match status" value="1"/>
</dbReference>
<dbReference type="EC" id="1.14.13.20" evidence="5"/>
<accession>A0A5E5PAI4</accession>
<dbReference type="GO" id="GO:0071949">
    <property type="term" value="F:FAD binding"/>
    <property type="evidence" value="ECO:0007669"/>
    <property type="project" value="InterPro"/>
</dbReference>
<dbReference type="Gene3D" id="3.40.30.120">
    <property type="match status" value="1"/>
</dbReference>
<dbReference type="EMBL" id="CABPSX010000012">
    <property type="protein sequence ID" value="VVG73641.1"/>
    <property type="molecule type" value="Genomic_DNA"/>
</dbReference>
<dbReference type="GO" id="GO:0018666">
    <property type="term" value="F:2,4-dichlorophenol 6-monooxygenase activity"/>
    <property type="evidence" value="ECO:0007669"/>
    <property type="project" value="UniProtKB-EC"/>
</dbReference>
<dbReference type="InterPro" id="IPR050641">
    <property type="entry name" value="RIFMO-like"/>
</dbReference>
<feature type="domain" description="FAD-binding" evidence="4">
    <location>
        <begin position="2"/>
        <end position="371"/>
    </location>
</feature>
<evidence type="ECO:0000256" key="2">
    <source>
        <dbReference type="ARBA" id="ARBA00022630"/>
    </source>
</evidence>
<keyword evidence="3" id="KW-0274">FAD</keyword>
<dbReference type="RefSeq" id="WP_150728803.1">
    <property type="nucleotide sequence ID" value="NZ_CABPSX010000012.1"/>
</dbReference>
<dbReference type="PANTHER" id="PTHR43004">
    <property type="entry name" value="TRK SYSTEM POTASSIUM UPTAKE PROTEIN"/>
    <property type="match status" value="1"/>
</dbReference>
<dbReference type="InterPro" id="IPR036188">
    <property type="entry name" value="FAD/NAD-bd_sf"/>
</dbReference>
<dbReference type="AlphaFoldDB" id="A0A5E5PAI4"/>
<dbReference type="Gene3D" id="3.30.9.10">
    <property type="entry name" value="D-Amino Acid Oxidase, subunit A, domain 2"/>
    <property type="match status" value="1"/>
</dbReference>
<dbReference type="NCBIfam" id="NF004780">
    <property type="entry name" value="PRK06126.1"/>
    <property type="match status" value="1"/>
</dbReference>
<keyword evidence="2" id="KW-0285">Flavoprotein</keyword>
<gene>
    <name evidence="5" type="primary">tfdB</name>
    <name evidence="5" type="ORF">PAP18089_04650</name>
</gene>
<dbReference type="Pfam" id="PF01494">
    <property type="entry name" value="FAD_binding_3"/>
    <property type="match status" value="1"/>
</dbReference>
<evidence type="ECO:0000313" key="5">
    <source>
        <dbReference type="EMBL" id="VVG73641.1"/>
    </source>
</evidence>
<protein>
    <submittedName>
        <fullName evidence="5">2,4-dichlorophenol 6-monooxygenase</fullName>
        <ecNumber evidence="5">1.14.13.20</ecNumber>
    </submittedName>
</protein>
<proteinExistence type="predicted"/>
<evidence type="ECO:0000259" key="4">
    <source>
        <dbReference type="Pfam" id="PF01494"/>
    </source>
</evidence>
<evidence type="ECO:0000313" key="6">
    <source>
        <dbReference type="Proteomes" id="UP000364291"/>
    </source>
</evidence>
<dbReference type="Pfam" id="PF21274">
    <property type="entry name" value="Rng_hyd_C"/>
    <property type="match status" value="1"/>
</dbReference>
<evidence type="ECO:0000256" key="3">
    <source>
        <dbReference type="ARBA" id="ARBA00022827"/>
    </source>
</evidence>
<dbReference type="Gene3D" id="3.50.50.60">
    <property type="entry name" value="FAD/NAD(P)-binding domain"/>
    <property type="match status" value="1"/>
</dbReference>
<dbReference type="Proteomes" id="UP000364291">
    <property type="component" value="Unassembled WGS sequence"/>
</dbReference>
<dbReference type="OrthoDB" id="3443359at2"/>
<organism evidence="5 6">
    <name type="scientific">Pandoraea apista</name>
    <dbReference type="NCBI Taxonomy" id="93218"/>
    <lineage>
        <taxon>Bacteria</taxon>
        <taxon>Pseudomonadati</taxon>
        <taxon>Pseudomonadota</taxon>
        <taxon>Betaproteobacteria</taxon>
        <taxon>Burkholderiales</taxon>
        <taxon>Burkholderiaceae</taxon>
        <taxon>Pandoraea</taxon>
    </lineage>
</organism>
<dbReference type="InterPro" id="IPR002938">
    <property type="entry name" value="FAD-bd"/>
</dbReference>
<keyword evidence="5" id="KW-0560">Oxidoreductase</keyword>
<comment type="cofactor">
    <cofactor evidence="1">
        <name>FAD</name>
        <dbReference type="ChEBI" id="CHEBI:57692"/>
    </cofactor>
</comment>
<dbReference type="PRINTS" id="PR00420">
    <property type="entry name" value="RNGMNOXGNASE"/>
</dbReference>